<dbReference type="SUPFAM" id="SSF52047">
    <property type="entry name" value="RNI-like"/>
    <property type="match status" value="1"/>
</dbReference>
<keyword evidence="1" id="KW-0433">Leucine-rich repeat</keyword>
<evidence type="ECO:0000256" key="1">
    <source>
        <dbReference type="ARBA" id="ARBA00022614"/>
    </source>
</evidence>
<proteinExistence type="predicted"/>
<evidence type="ECO:0000256" key="2">
    <source>
        <dbReference type="ARBA" id="ARBA00022821"/>
    </source>
</evidence>
<dbReference type="PANTHER" id="PTHR36766">
    <property type="entry name" value="PLANT BROAD-SPECTRUM MILDEW RESISTANCE PROTEIN RPW8"/>
    <property type="match status" value="1"/>
</dbReference>
<dbReference type="PANTHER" id="PTHR36766:SF70">
    <property type="entry name" value="DISEASE RESISTANCE PROTEIN RGA4"/>
    <property type="match status" value="1"/>
</dbReference>
<protein>
    <recommendedName>
        <fullName evidence="3">R13L1/DRL21-like LRR repeat region domain-containing protein</fullName>
    </recommendedName>
</protein>
<evidence type="ECO:0000313" key="4">
    <source>
        <dbReference type="EMBL" id="CAJ1930962.1"/>
    </source>
</evidence>
<keyword evidence="5" id="KW-1185">Reference proteome</keyword>
<dbReference type="Gramene" id="rna-AYBTSS11_LOCUS4989">
    <property type="protein sequence ID" value="CAJ1930962.1"/>
    <property type="gene ID" value="gene-AYBTSS11_LOCUS4989"/>
</dbReference>
<dbReference type="InterPro" id="IPR056789">
    <property type="entry name" value="LRR_R13L1-DRL21"/>
</dbReference>
<dbReference type="Gene3D" id="3.80.10.10">
    <property type="entry name" value="Ribonuclease Inhibitor"/>
    <property type="match status" value="1"/>
</dbReference>
<accession>A0AA86S7H9</accession>
<organism evidence="4 5">
    <name type="scientific">Sphenostylis stenocarpa</name>
    <dbReference type="NCBI Taxonomy" id="92480"/>
    <lineage>
        <taxon>Eukaryota</taxon>
        <taxon>Viridiplantae</taxon>
        <taxon>Streptophyta</taxon>
        <taxon>Embryophyta</taxon>
        <taxon>Tracheophyta</taxon>
        <taxon>Spermatophyta</taxon>
        <taxon>Magnoliopsida</taxon>
        <taxon>eudicotyledons</taxon>
        <taxon>Gunneridae</taxon>
        <taxon>Pentapetalae</taxon>
        <taxon>rosids</taxon>
        <taxon>fabids</taxon>
        <taxon>Fabales</taxon>
        <taxon>Fabaceae</taxon>
        <taxon>Papilionoideae</taxon>
        <taxon>50 kb inversion clade</taxon>
        <taxon>NPAAA clade</taxon>
        <taxon>indigoferoid/millettioid clade</taxon>
        <taxon>Phaseoleae</taxon>
        <taxon>Sphenostylis</taxon>
    </lineage>
</organism>
<dbReference type="Proteomes" id="UP001189624">
    <property type="component" value="Chromosome 2"/>
</dbReference>
<dbReference type="Pfam" id="PF25019">
    <property type="entry name" value="LRR_R13L1-DRL21"/>
    <property type="match status" value="1"/>
</dbReference>
<name>A0AA86S7H9_9FABA</name>
<keyword evidence="2" id="KW-0611">Plant defense</keyword>
<evidence type="ECO:0000259" key="3">
    <source>
        <dbReference type="Pfam" id="PF25019"/>
    </source>
</evidence>
<dbReference type="GO" id="GO:0006952">
    <property type="term" value="P:defense response"/>
    <property type="evidence" value="ECO:0007669"/>
    <property type="project" value="UniProtKB-KW"/>
</dbReference>
<gene>
    <name evidence="4" type="ORF">AYBTSS11_LOCUS4989</name>
</gene>
<evidence type="ECO:0000313" key="5">
    <source>
        <dbReference type="Proteomes" id="UP001189624"/>
    </source>
</evidence>
<dbReference type="EMBL" id="OY731399">
    <property type="protein sequence ID" value="CAJ1930962.1"/>
    <property type="molecule type" value="Genomic_DNA"/>
</dbReference>
<feature type="domain" description="R13L1/DRL21-like LRR repeat region" evidence="3">
    <location>
        <begin position="15"/>
        <end position="82"/>
    </location>
</feature>
<reference evidence="4" key="1">
    <citation type="submission" date="2023-10" db="EMBL/GenBank/DDBJ databases">
        <authorList>
            <person name="Domelevo Entfellner J.-B."/>
        </authorList>
    </citation>
    <scope>NUCLEOTIDE SEQUENCE</scope>
</reference>
<dbReference type="InterPro" id="IPR032675">
    <property type="entry name" value="LRR_dom_sf"/>
</dbReference>
<sequence>MRQLTALRKVSIDMSRFLEGLRDIPSPQRLEIKRCKCSSLPEWVGDMTSLKELELIGCRELRSLPSTFPRLTNLCRLRINDCPHLEERCKRETGEDWQLIARIPEIELPEEQASTYSGELMISLCFLICP</sequence>
<dbReference type="AlphaFoldDB" id="A0AA86S7H9"/>